<dbReference type="EMBL" id="JAMZIH010001876">
    <property type="protein sequence ID" value="KAJ1677831.1"/>
    <property type="molecule type" value="Genomic_DNA"/>
</dbReference>
<sequence>MHVHQFLEEYKILAMWMQYTDQQKACHVVDYVSPELKEWIYHMIPYKDEDWAALQAHLVKRFDFKDHSCSQQELEQLIKEKWWLEDVEANADQFNYLWHRAHGKVHDDEWKTTQYLEALPDELVWAASNDLHDGDELKPFEEVLDITCIRAKQILSIRCTWKQTPAENLPQKDNTSKTTLLEPEPCPLNKTEITPLTASALTDIAMLAEKFEKLALQ</sequence>
<gene>
    <name evidence="1" type="ORF">EV182_005347</name>
</gene>
<evidence type="ECO:0000313" key="1">
    <source>
        <dbReference type="EMBL" id="KAJ1677831.1"/>
    </source>
</evidence>
<dbReference type="Proteomes" id="UP001145114">
    <property type="component" value="Unassembled WGS sequence"/>
</dbReference>
<protein>
    <submittedName>
        <fullName evidence="1">Uncharacterized protein</fullName>
    </submittedName>
</protein>
<keyword evidence="2" id="KW-1185">Reference proteome</keyword>
<organism evidence="1 2">
    <name type="scientific">Spiromyces aspiralis</name>
    <dbReference type="NCBI Taxonomy" id="68401"/>
    <lineage>
        <taxon>Eukaryota</taxon>
        <taxon>Fungi</taxon>
        <taxon>Fungi incertae sedis</taxon>
        <taxon>Zoopagomycota</taxon>
        <taxon>Kickxellomycotina</taxon>
        <taxon>Kickxellomycetes</taxon>
        <taxon>Kickxellales</taxon>
        <taxon>Kickxellaceae</taxon>
        <taxon>Spiromyces</taxon>
    </lineage>
</organism>
<feature type="non-terminal residue" evidence="1">
    <location>
        <position position="217"/>
    </location>
</feature>
<comment type="caution">
    <text evidence="1">The sequence shown here is derived from an EMBL/GenBank/DDBJ whole genome shotgun (WGS) entry which is preliminary data.</text>
</comment>
<evidence type="ECO:0000313" key="2">
    <source>
        <dbReference type="Proteomes" id="UP001145114"/>
    </source>
</evidence>
<name>A0ACC1HR61_9FUNG</name>
<accession>A0ACC1HR61</accession>
<proteinExistence type="predicted"/>
<reference evidence="1" key="1">
    <citation type="submission" date="2022-06" db="EMBL/GenBank/DDBJ databases">
        <title>Phylogenomic reconstructions and comparative analyses of Kickxellomycotina fungi.</title>
        <authorList>
            <person name="Reynolds N.K."/>
            <person name="Stajich J.E."/>
            <person name="Barry K."/>
            <person name="Grigoriev I.V."/>
            <person name="Crous P."/>
            <person name="Smith M.E."/>
        </authorList>
    </citation>
    <scope>NUCLEOTIDE SEQUENCE</scope>
    <source>
        <strain evidence="1">RSA 2271</strain>
    </source>
</reference>